<dbReference type="Proteomes" id="UP000249066">
    <property type="component" value="Unassembled WGS sequence"/>
</dbReference>
<accession>A0A2W5ABA3</accession>
<name>A0A2W5ABA3_9SPHN</name>
<gene>
    <name evidence="2" type="ORF">DI623_01400</name>
</gene>
<keyword evidence="1" id="KW-1133">Transmembrane helix</keyword>
<protein>
    <submittedName>
        <fullName evidence="2">Uncharacterized protein</fullName>
    </submittedName>
</protein>
<keyword evidence="1" id="KW-0812">Transmembrane</keyword>
<evidence type="ECO:0000313" key="3">
    <source>
        <dbReference type="Proteomes" id="UP000249066"/>
    </source>
</evidence>
<organism evidence="2 3">
    <name type="scientific">Sphingomonas sanxanigenens</name>
    <dbReference type="NCBI Taxonomy" id="397260"/>
    <lineage>
        <taxon>Bacteria</taxon>
        <taxon>Pseudomonadati</taxon>
        <taxon>Pseudomonadota</taxon>
        <taxon>Alphaproteobacteria</taxon>
        <taxon>Sphingomonadales</taxon>
        <taxon>Sphingomonadaceae</taxon>
        <taxon>Sphingomonas</taxon>
    </lineage>
</organism>
<reference evidence="2 3" key="1">
    <citation type="submission" date="2017-08" db="EMBL/GenBank/DDBJ databases">
        <title>Infants hospitalized years apart are colonized by the same room-sourced microbial strains.</title>
        <authorList>
            <person name="Brooks B."/>
            <person name="Olm M.R."/>
            <person name="Firek B.A."/>
            <person name="Baker R."/>
            <person name="Thomas B.C."/>
            <person name="Morowitz M.J."/>
            <person name="Banfield J.F."/>
        </authorList>
    </citation>
    <scope>NUCLEOTIDE SEQUENCE [LARGE SCALE GENOMIC DNA]</scope>
    <source>
        <strain evidence="2">S2_018_000_R2_101</strain>
    </source>
</reference>
<sequence>MTNSYICCLCGRDITKEDYAALHLIATNLWEREAAQSAYAHSRCAEDQMVFGQISPDALVDGSTGYSVQEIIWGEDEGRRVRLSGWGCLAGLVIVLAALYLITRFVGL</sequence>
<comment type="caution">
    <text evidence="2">The sequence shown here is derived from an EMBL/GenBank/DDBJ whole genome shotgun (WGS) entry which is preliminary data.</text>
</comment>
<dbReference type="AlphaFoldDB" id="A0A2W5ABA3"/>
<proteinExistence type="predicted"/>
<evidence type="ECO:0000256" key="1">
    <source>
        <dbReference type="SAM" id="Phobius"/>
    </source>
</evidence>
<evidence type="ECO:0000313" key="2">
    <source>
        <dbReference type="EMBL" id="PZO91880.1"/>
    </source>
</evidence>
<keyword evidence="1" id="KW-0472">Membrane</keyword>
<feature type="transmembrane region" description="Helical" evidence="1">
    <location>
        <begin position="83"/>
        <end position="102"/>
    </location>
</feature>
<dbReference type="EMBL" id="QFNN01000003">
    <property type="protein sequence ID" value="PZO91880.1"/>
    <property type="molecule type" value="Genomic_DNA"/>
</dbReference>